<dbReference type="InterPro" id="IPR027266">
    <property type="entry name" value="TrmE/GcvT-like"/>
</dbReference>
<dbReference type="Proteomes" id="UP000245474">
    <property type="component" value="Unassembled WGS sequence"/>
</dbReference>
<dbReference type="InterPro" id="IPR007375">
    <property type="entry name" value="SoxG"/>
</dbReference>
<protein>
    <recommendedName>
        <fullName evidence="4">Sarcosine oxidase subunit gamma</fullName>
    </recommendedName>
</protein>
<feature type="region of interest" description="Disordered" evidence="1">
    <location>
        <begin position="1"/>
        <end position="22"/>
    </location>
</feature>
<dbReference type="Gene3D" id="3.30.70.1520">
    <property type="entry name" value="Heterotetrameric sarcosine oxidase"/>
    <property type="match status" value="1"/>
</dbReference>
<dbReference type="Pfam" id="PF04268">
    <property type="entry name" value="SoxG"/>
    <property type="match status" value="1"/>
</dbReference>
<dbReference type="Gene3D" id="3.30.1360.120">
    <property type="entry name" value="Probable tRNA modification gtpase trme, domain 1"/>
    <property type="match status" value="1"/>
</dbReference>
<name>A0A2U2N5Y2_9GAMM</name>
<comment type="caution">
    <text evidence="2">The sequence shown here is derived from an EMBL/GenBank/DDBJ whole genome shotgun (WGS) entry which is preliminary data.</text>
</comment>
<dbReference type="EMBL" id="QFFI01000005">
    <property type="protein sequence ID" value="PWG64621.1"/>
    <property type="molecule type" value="Genomic_DNA"/>
</dbReference>
<evidence type="ECO:0008006" key="4">
    <source>
        <dbReference type="Google" id="ProtNLM"/>
    </source>
</evidence>
<accession>A0A2U2N5Y2</accession>
<dbReference type="AlphaFoldDB" id="A0A2U2N5Y2"/>
<keyword evidence="3" id="KW-1185">Reference proteome</keyword>
<evidence type="ECO:0000313" key="2">
    <source>
        <dbReference type="EMBL" id="PWG64621.1"/>
    </source>
</evidence>
<evidence type="ECO:0000256" key="1">
    <source>
        <dbReference type="SAM" id="MobiDB-lite"/>
    </source>
</evidence>
<gene>
    <name evidence="2" type="ORF">DEM34_04645</name>
</gene>
<reference evidence="2 3" key="1">
    <citation type="submission" date="2018-05" db="EMBL/GenBank/DDBJ databases">
        <title>Spiribacter halobius sp. nov., a moderately halophilic bacterium isolated from marine solar saltern.</title>
        <authorList>
            <person name="Zheng W.-S."/>
            <person name="Lu D.-C."/>
            <person name="Du Z.-J."/>
        </authorList>
    </citation>
    <scope>NUCLEOTIDE SEQUENCE [LARGE SCALE GENOMIC DNA]</scope>
    <source>
        <strain evidence="2 3">E85</strain>
    </source>
</reference>
<evidence type="ECO:0000313" key="3">
    <source>
        <dbReference type="Proteomes" id="UP000245474"/>
    </source>
</evidence>
<sequence>MRKGSARMSETPTRHGALDGLPALQHPGVTVAPVLPGGVLNLRGRIGEAGFRDGVAEALGAAPPAAPNTVARGRGVTLLWLGPDEWLAVADPELTPSVEELMARLQGMHAAVTDLGDGQTWIELAGHQARDLLARGCPLDLHPQSFPAGRCAQTRLAQASVLLYALDSGRLWLQVRRSMARYLWSWLAASLDRLEVVEADAEPAAALQARSAP</sequence>
<organism evidence="2 3">
    <name type="scientific">Sediminicurvatus halobius</name>
    <dbReference type="NCBI Taxonomy" id="2182432"/>
    <lineage>
        <taxon>Bacteria</taxon>
        <taxon>Pseudomonadati</taxon>
        <taxon>Pseudomonadota</taxon>
        <taxon>Gammaproteobacteria</taxon>
        <taxon>Chromatiales</taxon>
        <taxon>Ectothiorhodospiraceae</taxon>
        <taxon>Sediminicurvatus</taxon>
    </lineage>
</organism>
<dbReference type="SUPFAM" id="SSF103025">
    <property type="entry name" value="Folate-binding domain"/>
    <property type="match status" value="1"/>
</dbReference>
<proteinExistence type="predicted"/>